<keyword evidence="1" id="KW-0732">Signal</keyword>
<keyword evidence="4" id="KW-1185">Reference proteome</keyword>
<dbReference type="Proteomes" id="UP001642464">
    <property type="component" value="Unassembled WGS sequence"/>
</dbReference>
<evidence type="ECO:0000256" key="1">
    <source>
        <dbReference type="SAM" id="SignalP"/>
    </source>
</evidence>
<organism evidence="3 4">
    <name type="scientific">Durusdinium trenchii</name>
    <dbReference type="NCBI Taxonomy" id="1381693"/>
    <lineage>
        <taxon>Eukaryota</taxon>
        <taxon>Sar</taxon>
        <taxon>Alveolata</taxon>
        <taxon>Dinophyceae</taxon>
        <taxon>Suessiales</taxon>
        <taxon>Symbiodiniaceae</taxon>
        <taxon>Durusdinium</taxon>
    </lineage>
</organism>
<evidence type="ECO:0000313" key="3">
    <source>
        <dbReference type="EMBL" id="CAK9089754.1"/>
    </source>
</evidence>
<dbReference type="EMBL" id="CAXAMM010039884">
    <property type="protein sequence ID" value="CAK9089754.1"/>
    <property type="molecule type" value="Genomic_DNA"/>
</dbReference>
<comment type="caution">
    <text evidence="3">The sequence shown here is derived from an EMBL/GenBank/DDBJ whole genome shotgun (WGS) entry which is preliminary data.</text>
</comment>
<gene>
    <name evidence="2" type="ORF">SCF082_LOCUS42308</name>
    <name evidence="3" type="ORF">SCF082_LOCUS42345</name>
</gene>
<feature type="signal peptide" evidence="1">
    <location>
        <begin position="1"/>
        <end position="22"/>
    </location>
</feature>
<evidence type="ECO:0000313" key="2">
    <source>
        <dbReference type="EMBL" id="CAK9089682.1"/>
    </source>
</evidence>
<feature type="chain" id="PRO_5045029499" evidence="1">
    <location>
        <begin position="23"/>
        <end position="319"/>
    </location>
</feature>
<name>A0ABP0QP35_9DINO</name>
<dbReference type="EMBL" id="CAXAMM010039873">
    <property type="protein sequence ID" value="CAK9089682.1"/>
    <property type="molecule type" value="Genomic_DNA"/>
</dbReference>
<sequence length="319" mass="34527">MEQHRHRLLSLLLLLVWPPVFLAPRAQPEEIPKVDLSKLSLEDLLPSLPFESRRALAEREILQPSTEDLVSAWKVDAGADDLCRLNAFSAAGAETVLHLPPSHTLDTNLSKDDFLLCVGGRLGVDVCAGGGACRFCGHVVDAKGRHAQSCMAGGDAVALHNGLRDLLLDYCTRAQLRPQAEAPGILDGHRRPADILIRRGAGLLPRLPDGSRPLLEPLALDVAVINALGESHWDETLRGSHEAVSTYAQHKRLHLQTESTCRQAGVTYYPLVWDIHGGSTPETRAWLHPCAGRALRRRRAAAAGSSLTAGLAAGFLLEP</sequence>
<reference evidence="3 4" key="1">
    <citation type="submission" date="2024-02" db="EMBL/GenBank/DDBJ databases">
        <authorList>
            <person name="Chen Y."/>
            <person name="Shah S."/>
            <person name="Dougan E. K."/>
            <person name="Thang M."/>
            <person name="Chan C."/>
        </authorList>
    </citation>
    <scope>NUCLEOTIDE SEQUENCE [LARGE SCALE GENOMIC DNA]</scope>
</reference>
<evidence type="ECO:0000313" key="4">
    <source>
        <dbReference type="Proteomes" id="UP001642464"/>
    </source>
</evidence>
<accession>A0ABP0QP35</accession>
<proteinExistence type="predicted"/>
<protein>
    <submittedName>
        <fullName evidence="3">132 kDa protein</fullName>
    </submittedName>
</protein>